<dbReference type="InterPro" id="IPR036400">
    <property type="entry name" value="Cyt_B5-like_heme/steroid_sf"/>
</dbReference>
<keyword evidence="1" id="KW-0812">Transmembrane</keyword>
<keyword evidence="1" id="KW-0472">Membrane</keyword>
<feature type="transmembrane region" description="Helical" evidence="1">
    <location>
        <begin position="12"/>
        <end position="33"/>
    </location>
</feature>
<evidence type="ECO:0000313" key="3">
    <source>
        <dbReference type="Proteomes" id="UP000827721"/>
    </source>
</evidence>
<keyword evidence="1" id="KW-1133">Transmembrane helix</keyword>
<keyword evidence="3" id="KW-1185">Reference proteome</keyword>
<name>A0ABQ8I432_9ROSI</name>
<comment type="caution">
    <text evidence="2">The sequence shown here is derived from an EMBL/GenBank/DDBJ whole genome shotgun (WGS) entry which is preliminary data.</text>
</comment>
<organism evidence="2 3">
    <name type="scientific">Xanthoceras sorbifolium</name>
    <dbReference type="NCBI Taxonomy" id="99658"/>
    <lineage>
        <taxon>Eukaryota</taxon>
        <taxon>Viridiplantae</taxon>
        <taxon>Streptophyta</taxon>
        <taxon>Embryophyta</taxon>
        <taxon>Tracheophyta</taxon>
        <taxon>Spermatophyta</taxon>
        <taxon>Magnoliopsida</taxon>
        <taxon>eudicotyledons</taxon>
        <taxon>Gunneridae</taxon>
        <taxon>Pentapetalae</taxon>
        <taxon>rosids</taxon>
        <taxon>malvids</taxon>
        <taxon>Sapindales</taxon>
        <taxon>Sapindaceae</taxon>
        <taxon>Xanthoceroideae</taxon>
        <taxon>Xanthoceras</taxon>
    </lineage>
</organism>
<proteinExistence type="predicted"/>
<dbReference type="EMBL" id="JAFEMO010000004">
    <property type="protein sequence ID" value="KAH7571396.1"/>
    <property type="molecule type" value="Genomic_DNA"/>
</dbReference>
<protein>
    <recommendedName>
        <fullName evidence="4">Cytochrome b5 heme-binding domain-containing protein</fullName>
    </recommendedName>
</protein>
<sequence length="126" mass="14015">MTLYTTVMDTITTYTGLSLAAFFTIAALMFVVYKTVCGMFVDPEHYDAKKPVAAANLPEPLAISEPVQLGDVKEEELTAYDGSDPKKPILMAIKGQIYDLDFLPPRSLNNHLECGIRSSRPPFDRR</sequence>
<reference evidence="2 3" key="1">
    <citation type="submission" date="2021-02" db="EMBL/GenBank/DDBJ databases">
        <title>Plant Genome Project.</title>
        <authorList>
            <person name="Zhang R.-G."/>
        </authorList>
    </citation>
    <scope>NUCLEOTIDE SEQUENCE [LARGE SCALE GENOMIC DNA]</scope>
    <source>
        <tissue evidence="2">Leaves</tissue>
    </source>
</reference>
<evidence type="ECO:0008006" key="4">
    <source>
        <dbReference type="Google" id="ProtNLM"/>
    </source>
</evidence>
<dbReference type="Gene3D" id="3.10.120.10">
    <property type="entry name" value="Cytochrome b5-like heme/steroid binding domain"/>
    <property type="match status" value="1"/>
</dbReference>
<gene>
    <name evidence="2" type="ORF">JRO89_XS04G0042900</name>
</gene>
<evidence type="ECO:0000256" key="1">
    <source>
        <dbReference type="SAM" id="Phobius"/>
    </source>
</evidence>
<evidence type="ECO:0000313" key="2">
    <source>
        <dbReference type="EMBL" id="KAH7571396.1"/>
    </source>
</evidence>
<dbReference type="Proteomes" id="UP000827721">
    <property type="component" value="Unassembled WGS sequence"/>
</dbReference>
<accession>A0ABQ8I432</accession>
<dbReference type="SUPFAM" id="SSF55856">
    <property type="entry name" value="Cytochrome b5-like heme/steroid binding domain"/>
    <property type="match status" value="1"/>
</dbReference>